<sequence length="142" mass="17144">MTLTREKVRQEDWEFFNALDIQFMSEHIMADEYSAWVIDRERKIVFTRVQTPGRDYGDTYILLWGETRVYIYVDSWTTLPGSDGIREYHWDIQRITAPLSLQNRRDKLIELIREVSVLNFYTRSSTRFVIDNISEPHYIEQK</sequence>
<organism evidence="1 2">
    <name type="scientific">Petrocella atlantisensis</name>
    <dbReference type="NCBI Taxonomy" id="2173034"/>
    <lineage>
        <taxon>Bacteria</taxon>
        <taxon>Bacillati</taxon>
        <taxon>Bacillota</taxon>
        <taxon>Clostridia</taxon>
        <taxon>Lachnospirales</taxon>
        <taxon>Vallitaleaceae</taxon>
        <taxon>Petrocella</taxon>
    </lineage>
</organism>
<gene>
    <name evidence="1" type="ORF">PATL70BA_3208</name>
</gene>
<reference evidence="1 2" key="1">
    <citation type="submission" date="2018-09" db="EMBL/GenBank/DDBJ databases">
        <authorList>
            <person name="Postec A."/>
        </authorList>
    </citation>
    <scope>NUCLEOTIDE SEQUENCE [LARGE SCALE GENOMIC DNA]</scope>
    <source>
        <strain evidence="1">70B-A</strain>
    </source>
</reference>
<evidence type="ECO:0000313" key="2">
    <source>
        <dbReference type="Proteomes" id="UP000279029"/>
    </source>
</evidence>
<protein>
    <submittedName>
        <fullName evidence="1">Uncharacterized protein</fullName>
    </submittedName>
</protein>
<evidence type="ECO:0000313" key="1">
    <source>
        <dbReference type="EMBL" id="VDN49131.1"/>
    </source>
</evidence>
<dbReference type="KEGG" id="cbar:PATL70BA_3208"/>
<dbReference type="EMBL" id="LR130778">
    <property type="protein sequence ID" value="VDN49131.1"/>
    <property type="molecule type" value="Genomic_DNA"/>
</dbReference>
<keyword evidence="2" id="KW-1185">Reference proteome</keyword>
<accession>A0A3P7Q194</accession>
<dbReference type="AlphaFoldDB" id="A0A3P7Q194"/>
<dbReference type="RefSeq" id="WP_125138161.1">
    <property type="nucleotide sequence ID" value="NZ_LR130778.1"/>
</dbReference>
<dbReference type="Proteomes" id="UP000279029">
    <property type="component" value="Chromosome"/>
</dbReference>
<proteinExistence type="predicted"/>
<dbReference type="OrthoDB" id="30052at2"/>
<name>A0A3P7Q194_9FIRM</name>